<dbReference type="Pfam" id="PF13276">
    <property type="entry name" value="HTH_21"/>
    <property type="match status" value="1"/>
</dbReference>
<dbReference type="Gene3D" id="3.30.420.10">
    <property type="entry name" value="Ribonuclease H-like superfamily/Ribonuclease H"/>
    <property type="match status" value="1"/>
</dbReference>
<reference evidence="4" key="1">
    <citation type="submission" date="2015-01" db="EMBL/GenBank/DDBJ databases">
        <authorList>
            <person name="Andreevskaya M."/>
        </authorList>
    </citation>
    <scope>NUCLEOTIDE SEQUENCE [LARGE SCALE GENOMIC DNA]</scope>
    <source>
        <strain evidence="4">MKFS47</strain>
    </source>
</reference>
<gene>
    <name evidence="3" type="ORF">LACPI_0728</name>
</gene>
<protein>
    <submittedName>
        <fullName evidence="3">Putative transposase</fullName>
    </submittedName>
</protein>
<dbReference type="KEGG" id="lpk:LACPI_0728"/>
<dbReference type="AlphaFoldDB" id="A0A0D6DVX4"/>
<organism evidence="3 4">
    <name type="scientific">Pseudolactococcus piscium MKFS47</name>
    <dbReference type="NCBI Taxonomy" id="297352"/>
    <lineage>
        <taxon>Bacteria</taxon>
        <taxon>Bacillati</taxon>
        <taxon>Bacillota</taxon>
        <taxon>Bacilli</taxon>
        <taxon>Lactobacillales</taxon>
        <taxon>Streptococcaceae</taxon>
        <taxon>Pseudolactococcus</taxon>
    </lineage>
</organism>
<dbReference type="InterPro" id="IPR050900">
    <property type="entry name" value="Transposase_IS3/IS150/IS904"/>
</dbReference>
<feature type="domain" description="Integrase catalytic" evidence="2">
    <location>
        <begin position="118"/>
        <end position="194"/>
    </location>
</feature>
<evidence type="ECO:0000313" key="3">
    <source>
        <dbReference type="EMBL" id="CEN27928.1"/>
    </source>
</evidence>
<dbReference type="Pfam" id="PF00665">
    <property type="entry name" value="rve"/>
    <property type="match status" value="1"/>
</dbReference>
<evidence type="ECO:0000313" key="4">
    <source>
        <dbReference type="Proteomes" id="UP000033166"/>
    </source>
</evidence>
<dbReference type="InterPro" id="IPR025948">
    <property type="entry name" value="HTH-like_dom"/>
</dbReference>
<dbReference type="PANTHER" id="PTHR46889">
    <property type="entry name" value="TRANSPOSASE INSF FOR INSERTION SEQUENCE IS3B-RELATED"/>
    <property type="match status" value="1"/>
</dbReference>
<proteinExistence type="predicted"/>
<sequence length="194" mass="22713">MIQNLITGFSVSTVIETLGLSRSTYYAQINRKKSKTQVEQERLAFQIHKEYQNAKGRYGASKIHQKLIQSSNNCSLKRVQRLMRKMGLQANTRKKWKPKTPDSSDRKHLSNLLKQDFIASRLNEKWSTDITYIHTVKDEWCYLSSIMDLYSKKIIAWDFSKTMEKELVLQTIEKVAYRVNDSLILQTDKAVNIF</sequence>
<comment type="function">
    <text evidence="1">Involved in the transposition of the insertion sequence.</text>
</comment>
<evidence type="ECO:0000256" key="1">
    <source>
        <dbReference type="ARBA" id="ARBA00002286"/>
    </source>
</evidence>
<dbReference type="GO" id="GO:0003676">
    <property type="term" value="F:nucleic acid binding"/>
    <property type="evidence" value="ECO:0007669"/>
    <property type="project" value="InterPro"/>
</dbReference>
<dbReference type="InterPro" id="IPR001584">
    <property type="entry name" value="Integrase_cat-core"/>
</dbReference>
<dbReference type="InterPro" id="IPR012337">
    <property type="entry name" value="RNaseH-like_sf"/>
</dbReference>
<dbReference type="Proteomes" id="UP000033166">
    <property type="component" value="Chromosome I"/>
</dbReference>
<dbReference type="HOGENOM" id="CLU_027402_21_2_9"/>
<dbReference type="PANTHER" id="PTHR46889:SF4">
    <property type="entry name" value="TRANSPOSASE INSO FOR INSERTION SEQUENCE ELEMENT IS911B-RELATED"/>
    <property type="match status" value="1"/>
</dbReference>
<dbReference type="InterPro" id="IPR048020">
    <property type="entry name" value="Transpos_IS3"/>
</dbReference>
<dbReference type="PROSITE" id="PS50994">
    <property type="entry name" value="INTEGRASE"/>
    <property type="match status" value="1"/>
</dbReference>
<name>A0A0D6DVX4_9LACT</name>
<dbReference type="NCBIfam" id="NF033516">
    <property type="entry name" value="transpos_IS3"/>
    <property type="match status" value="1"/>
</dbReference>
<dbReference type="RefSeq" id="WP_050702967.1">
    <property type="nucleotide sequence ID" value="NZ_LN774769.1"/>
</dbReference>
<dbReference type="GO" id="GO:0015074">
    <property type="term" value="P:DNA integration"/>
    <property type="evidence" value="ECO:0007669"/>
    <property type="project" value="InterPro"/>
</dbReference>
<dbReference type="SUPFAM" id="SSF53098">
    <property type="entry name" value="Ribonuclease H-like"/>
    <property type="match status" value="1"/>
</dbReference>
<dbReference type="EMBL" id="LN774769">
    <property type="protein sequence ID" value="CEN27928.1"/>
    <property type="molecule type" value="Genomic_DNA"/>
</dbReference>
<accession>A0A0D6DVX4</accession>
<dbReference type="InterPro" id="IPR036397">
    <property type="entry name" value="RNaseH_sf"/>
</dbReference>
<evidence type="ECO:0000259" key="2">
    <source>
        <dbReference type="PROSITE" id="PS50994"/>
    </source>
</evidence>